<dbReference type="InterPro" id="IPR011785">
    <property type="entry name" value="Tscrpt_reg_PpsR-CrtJ"/>
</dbReference>
<evidence type="ECO:0000313" key="2">
    <source>
        <dbReference type="EMBL" id="ARU02870.1"/>
    </source>
</evidence>
<evidence type="ECO:0000313" key="3">
    <source>
        <dbReference type="Proteomes" id="UP000195273"/>
    </source>
</evidence>
<evidence type="ECO:0000259" key="1">
    <source>
        <dbReference type="PROSITE" id="PS50112"/>
    </source>
</evidence>
<dbReference type="KEGG" id="lvs:LOKVESSMR4R_03601"/>
<accession>A0A1Y0EHH3</accession>
<proteinExistence type="predicted"/>
<dbReference type="SUPFAM" id="SSF46689">
    <property type="entry name" value="Homeodomain-like"/>
    <property type="match status" value="1"/>
</dbReference>
<name>A0A1Y0EHH3_9RHOB</name>
<dbReference type="Pfam" id="PF02954">
    <property type="entry name" value="HTH_8"/>
    <property type="match status" value="1"/>
</dbReference>
<dbReference type="SUPFAM" id="SSF55785">
    <property type="entry name" value="PYP-like sensor domain (PAS domain)"/>
    <property type="match status" value="2"/>
</dbReference>
<dbReference type="Gene3D" id="1.20.5.430">
    <property type="match status" value="1"/>
</dbReference>
<dbReference type="Gene3D" id="1.10.10.60">
    <property type="entry name" value="Homeodomain-like"/>
    <property type="match status" value="1"/>
</dbReference>
<dbReference type="InterPro" id="IPR000014">
    <property type="entry name" value="PAS"/>
</dbReference>
<dbReference type="GO" id="GO:0043565">
    <property type="term" value="F:sequence-specific DNA binding"/>
    <property type="evidence" value="ECO:0007669"/>
    <property type="project" value="InterPro"/>
</dbReference>
<dbReference type="OrthoDB" id="5499170at2"/>
<gene>
    <name evidence="2" type="ORF">LOKVESSMR4R_03601</name>
</gene>
<dbReference type="RefSeq" id="WP_087211584.1">
    <property type="nucleotide sequence ID" value="NZ_CP021431.1"/>
</dbReference>
<dbReference type="GO" id="GO:0006355">
    <property type="term" value="P:regulation of DNA-templated transcription"/>
    <property type="evidence" value="ECO:0007669"/>
    <property type="project" value="InterPro"/>
</dbReference>
<dbReference type="InterPro" id="IPR002197">
    <property type="entry name" value="HTH_Fis"/>
</dbReference>
<dbReference type="SMART" id="SM00091">
    <property type="entry name" value="PAS"/>
    <property type="match status" value="2"/>
</dbReference>
<dbReference type="STRING" id="1122181.GCA_000382265_01057"/>
<dbReference type="Pfam" id="PF00989">
    <property type="entry name" value="PAS"/>
    <property type="match status" value="1"/>
</dbReference>
<dbReference type="PRINTS" id="PR01590">
    <property type="entry name" value="HTHFIS"/>
</dbReference>
<dbReference type="AlphaFoldDB" id="A0A1Y0EHH3"/>
<reference evidence="2 3" key="1">
    <citation type="submission" date="2017-05" db="EMBL/GenBank/DDBJ databases">
        <title>Genome Sequence of Loktanella vestfoldensis Strain SMR4r Isolated from a Culture of the Diatom Skeletonema marinoi.</title>
        <authorList>
            <person name="Topel M."/>
            <person name="Pinder M.I.M."/>
            <person name="Johansson O.N."/>
            <person name="Kourtchenko O."/>
            <person name="Godhe A."/>
            <person name="Clarke A.K."/>
        </authorList>
    </citation>
    <scope>NUCLEOTIDE SEQUENCE [LARGE SCALE GENOMIC DNA]</scope>
    <source>
        <strain evidence="2 3">SMR4r</strain>
    </source>
</reference>
<dbReference type="Proteomes" id="UP000195273">
    <property type="component" value="Chromosome"/>
</dbReference>
<dbReference type="InterPro" id="IPR009057">
    <property type="entry name" value="Homeodomain-like_sf"/>
</dbReference>
<dbReference type="Gene3D" id="3.30.450.20">
    <property type="entry name" value="PAS domain"/>
    <property type="match status" value="3"/>
</dbReference>
<dbReference type="CDD" id="cd00130">
    <property type="entry name" value="PAS"/>
    <property type="match status" value="1"/>
</dbReference>
<dbReference type="EMBL" id="CP021431">
    <property type="protein sequence ID" value="ARU02870.1"/>
    <property type="molecule type" value="Genomic_DNA"/>
</dbReference>
<feature type="domain" description="PAS" evidence="1">
    <location>
        <begin position="156"/>
        <end position="205"/>
    </location>
</feature>
<dbReference type="Pfam" id="PF13426">
    <property type="entry name" value="PAS_9"/>
    <property type="match status" value="1"/>
</dbReference>
<dbReference type="PROSITE" id="PS50112">
    <property type="entry name" value="PAS"/>
    <property type="match status" value="1"/>
</dbReference>
<protein>
    <submittedName>
        <fullName evidence="2">PAS fold protein</fullName>
    </submittedName>
</protein>
<keyword evidence="3" id="KW-1185">Reference proteome</keyword>
<sequence>MTSRGAKFWKSGAIPLIAPEILGDIIADVADLAIVISDECKVLSVIVNPNHPSFLVLEHWEGKDIRDSLAVESLPKFESRLAAFLAGDSDVRPVELNHSREVSDWDSPVRYSFHRIAPDGAVLMLGRDLRAISEMQQQLIKAQLALERDYEVQREFDTRFRVLLGSMAEPVLFVSVQSGEITEANAAATTLLDRSRDDLIGNPLMSCFETRKRGDLVEALTTLAISERADGMKIELRGKSKLVQLAPTLFRAAGERILLCRIVPDDDSGLKADNLARNMQDLYLSGPEAIVFASENGDVLSANDAFLDLIDVAHDINVRGRSLADYLQRGSVDLKVMTENATRAGRMRIYATRIAGQYGSPRSVEISVTKLHAGSHSVFAFVMRDSNHADTSRGAMLPSNDESMRSVVELVGSATLKEIVAETTNVVEKMCIETAVALTMNNRVAAAEMLGLSRQSLYVKLRKFDLLIRDPDDNQ</sequence>
<dbReference type="NCBIfam" id="TIGR02040">
    <property type="entry name" value="PpsR-CrtJ"/>
    <property type="match status" value="1"/>
</dbReference>
<organism evidence="2 3">
    <name type="scientific">Yoonia vestfoldensis</name>
    <dbReference type="NCBI Taxonomy" id="245188"/>
    <lineage>
        <taxon>Bacteria</taxon>
        <taxon>Pseudomonadati</taxon>
        <taxon>Pseudomonadota</taxon>
        <taxon>Alphaproteobacteria</taxon>
        <taxon>Rhodobacterales</taxon>
        <taxon>Paracoccaceae</taxon>
        <taxon>Yoonia</taxon>
    </lineage>
</organism>
<dbReference type="InterPro" id="IPR013767">
    <property type="entry name" value="PAS_fold"/>
</dbReference>
<dbReference type="InterPro" id="IPR035965">
    <property type="entry name" value="PAS-like_dom_sf"/>
</dbReference>